<reference evidence="2 3" key="1">
    <citation type="submission" date="2018-10" db="EMBL/GenBank/DDBJ databases">
        <title>A high-quality apple genome assembly.</title>
        <authorList>
            <person name="Hu J."/>
        </authorList>
    </citation>
    <scope>NUCLEOTIDE SEQUENCE [LARGE SCALE GENOMIC DNA]</scope>
    <source>
        <strain evidence="3">cv. HFTH1</strain>
        <tissue evidence="2">Young leaf</tissue>
    </source>
</reference>
<comment type="caution">
    <text evidence="2">The sequence shown here is derived from an EMBL/GenBank/DDBJ whole genome shotgun (WGS) entry which is preliminary data.</text>
</comment>
<protein>
    <submittedName>
        <fullName evidence="2">Uncharacterized protein</fullName>
    </submittedName>
</protein>
<evidence type="ECO:0000313" key="3">
    <source>
        <dbReference type="Proteomes" id="UP000290289"/>
    </source>
</evidence>
<dbReference type="Proteomes" id="UP000290289">
    <property type="component" value="Chromosome 4"/>
</dbReference>
<dbReference type="EMBL" id="RDQH01000330">
    <property type="protein sequence ID" value="RXI01242.1"/>
    <property type="molecule type" value="Genomic_DNA"/>
</dbReference>
<feature type="region of interest" description="Disordered" evidence="1">
    <location>
        <begin position="29"/>
        <end position="61"/>
    </location>
</feature>
<organism evidence="2 3">
    <name type="scientific">Malus domestica</name>
    <name type="common">Apple</name>
    <name type="synonym">Pyrus malus</name>
    <dbReference type="NCBI Taxonomy" id="3750"/>
    <lineage>
        <taxon>Eukaryota</taxon>
        <taxon>Viridiplantae</taxon>
        <taxon>Streptophyta</taxon>
        <taxon>Embryophyta</taxon>
        <taxon>Tracheophyta</taxon>
        <taxon>Spermatophyta</taxon>
        <taxon>Magnoliopsida</taxon>
        <taxon>eudicotyledons</taxon>
        <taxon>Gunneridae</taxon>
        <taxon>Pentapetalae</taxon>
        <taxon>rosids</taxon>
        <taxon>fabids</taxon>
        <taxon>Rosales</taxon>
        <taxon>Rosaceae</taxon>
        <taxon>Amygdaloideae</taxon>
        <taxon>Maleae</taxon>
        <taxon>Malus</taxon>
    </lineage>
</organism>
<evidence type="ECO:0000313" key="2">
    <source>
        <dbReference type="EMBL" id="RXI01242.1"/>
    </source>
</evidence>
<accession>A0A498K7B8</accession>
<name>A0A498K7B8_MALDO</name>
<feature type="compositionally biased region" description="Polar residues" evidence="1">
    <location>
        <begin position="30"/>
        <end position="40"/>
    </location>
</feature>
<gene>
    <name evidence="2" type="ORF">DVH24_001476</name>
</gene>
<proteinExistence type="predicted"/>
<keyword evidence="3" id="KW-1185">Reference proteome</keyword>
<dbReference type="AlphaFoldDB" id="A0A498K7B8"/>
<evidence type="ECO:0000256" key="1">
    <source>
        <dbReference type="SAM" id="MobiDB-lite"/>
    </source>
</evidence>
<sequence>MATIPNQPYVYQEEQIFVEESRGLRLADAQASNRKASAQESLDLRGCTSRGPHDRHHCHNDFDDESEVTTVVPEDVKEGYSVVFAVKGNEAERFVVISEWLSYWKRPRKSMDLVRKVLLQFLAGPRN</sequence>